<keyword evidence="13" id="KW-1185">Reference proteome</keyword>
<dbReference type="PANTHER" id="PTHR11647">
    <property type="entry name" value="HYDRANTOINASE/DIHYDROPYRIMIDINASE FAMILY MEMBER"/>
    <property type="match status" value="1"/>
</dbReference>
<evidence type="ECO:0000259" key="11">
    <source>
        <dbReference type="Pfam" id="PF01979"/>
    </source>
</evidence>
<evidence type="ECO:0000256" key="3">
    <source>
        <dbReference type="ARBA" id="ARBA00011881"/>
    </source>
</evidence>
<dbReference type="AlphaFoldDB" id="A0A9P0CP27"/>
<feature type="domain" description="Amidohydrolase-related" evidence="11">
    <location>
        <begin position="105"/>
        <end position="490"/>
    </location>
</feature>
<evidence type="ECO:0000256" key="5">
    <source>
        <dbReference type="ARBA" id="ARBA00022801"/>
    </source>
</evidence>
<feature type="modified residue" description="N6-carboxylysine" evidence="9">
    <location>
        <position position="206"/>
    </location>
</feature>
<dbReference type="NCBIfam" id="TIGR02033">
    <property type="entry name" value="D-hydantoinase"/>
    <property type="match status" value="1"/>
</dbReference>
<dbReference type="FunFam" id="3.20.20.140:FF:000001">
    <property type="entry name" value="Dihydropyrimidinase like 3"/>
    <property type="match status" value="1"/>
</dbReference>
<dbReference type="CDD" id="cd01314">
    <property type="entry name" value="D-HYD"/>
    <property type="match status" value="1"/>
</dbReference>
<dbReference type="InterPro" id="IPR011059">
    <property type="entry name" value="Metal-dep_hydrolase_composite"/>
</dbReference>
<feature type="region of interest" description="Disordered" evidence="10">
    <location>
        <begin position="554"/>
        <end position="575"/>
    </location>
</feature>
<feature type="compositionally biased region" description="Polar residues" evidence="10">
    <location>
        <begin position="557"/>
        <end position="566"/>
    </location>
</feature>
<dbReference type="OrthoDB" id="10258955at2759"/>
<dbReference type="SUPFAM" id="SSF51556">
    <property type="entry name" value="Metallo-dependent hydrolases"/>
    <property type="match status" value="1"/>
</dbReference>
<name>A0A9P0CP27_9CUCU</name>
<evidence type="ECO:0000313" key="13">
    <source>
        <dbReference type="Proteomes" id="UP001153636"/>
    </source>
</evidence>
<evidence type="ECO:0000256" key="7">
    <source>
        <dbReference type="ARBA" id="ARBA00036696"/>
    </source>
</evidence>
<evidence type="ECO:0000256" key="10">
    <source>
        <dbReference type="SAM" id="MobiDB-lite"/>
    </source>
</evidence>
<dbReference type="Pfam" id="PF01979">
    <property type="entry name" value="Amidohydro_1"/>
    <property type="match status" value="1"/>
</dbReference>
<accession>A0A9P0CP27</accession>
<reference evidence="12" key="1">
    <citation type="submission" date="2022-01" db="EMBL/GenBank/DDBJ databases">
        <authorList>
            <person name="King R."/>
        </authorList>
    </citation>
    <scope>NUCLEOTIDE SEQUENCE</scope>
</reference>
<keyword evidence="5" id="KW-0378">Hydrolase</keyword>
<comment type="cofactor">
    <cofactor evidence="1">
        <name>Zn(2+)</name>
        <dbReference type="ChEBI" id="CHEBI:29105"/>
    </cofactor>
</comment>
<dbReference type="InterPro" id="IPR011778">
    <property type="entry name" value="Hydantoinase/dihydroPyrase"/>
</dbReference>
<evidence type="ECO:0000256" key="2">
    <source>
        <dbReference type="ARBA" id="ARBA00008829"/>
    </source>
</evidence>
<dbReference type="EMBL" id="OV651814">
    <property type="protein sequence ID" value="CAH1105719.1"/>
    <property type="molecule type" value="Genomic_DNA"/>
</dbReference>
<dbReference type="GO" id="GO:0046872">
    <property type="term" value="F:metal ion binding"/>
    <property type="evidence" value="ECO:0007669"/>
    <property type="project" value="UniProtKB-KW"/>
</dbReference>
<dbReference type="GO" id="GO:0005829">
    <property type="term" value="C:cytosol"/>
    <property type="evidence" value="ECO:0007669"/>
    <property type="project" value="TreeGrafter"/>
</dbReference>
<organism evidence="12 13">
    <name type="scientific">Psylliodes chrysocephalus</name>
    <dbReference type="NCBI Taxonomy" id="3402493"/>
    <lineage>
        <taxon>Eukaryota</taxon>
        <taxon>Metazoa</taxon>
        <taxon>Ecdysozoa</taxon>
        <taxon>Arthropoda</taxon>
        <taxon>Hexapoda</taxon>
        <taxon>Insecta</taxon>
        <taxon>Pterygota</taxon>
        <taxon>Neoptera</taxon>
        <taxon>Endopterygota</taxon>
        <taxon>Coleoptera</taxon>
        <taxon>Polyphaga</taxon>
        <taxon>Cucujiformia</taxon>
        <taxon>Chrysomeloidea</taxon>
        <taxon>Chrysomelidae</taxon>
        <taxon>Galerucinae</taxon>
        <taxon>Alticini</taxon>
        <taxon>Psylliodes</taxon>
    </lineage>
</organism>
<keyword evidence="4" id="KW-0479">Metal-binding</keyword>
<protein>
    <recommendedName>
        <fullName evidence="8">dihydropyrimidinase</fullName>
        <ecNumber evidence="8">3.5.2.2</ecNumber>
    </recommendedName>
</protein>
<evidence type="ECO:0000256" key="9">
    <source>
        <dbReference type="PIRSR" id="PIRSR611778-50"/>
    </source>
</evidence>
<sequence>MGRKGRKGEGRDQNDFNLGIRCCDRLSAIFEYLSVKKEKMSTPVKKVPIHLQSSQNRLLIKNGTVVNEEDVTEEDIYIEDGIIKQMGNNLIIPGGTRVIDARGKYILPGGIDPHTHLDFEFMGTRTVDNFYSGTKAAIAGGTTMIIDFVFPKKGESLLDAYYEYRQKADGKACCDYAFHVCLSHWSEQVKRDMEILTKEHGVNSFKMFMAYDFMLNDSELYSAFEQCQNLGAIAQVHAENGSIIAKNAQRLLARGITGPEGHEMSRPEEVEAEAVNRACVIAKQVNCPLYVVHVMSKSATEALYSHSGSTKVFGETLAAALGTDGSHYRHECFQHSAGHVLSPPLRPDPSTPLALMNYLAQDVLQLIGSDNCTFNKAQKEMGKNNFTKIPNGVNGLEDRMSVVWEKGVQTGIISPSRFVAITSTNAAKIFNLYPRKGCIAVGSDADIVIWNAGATRTISAQTHHQAVDFNIFEGMTCHGVAEYVIVSGRVCLDDGQLRVVEGYGHFVDTPVFAPFVYNPDEMDSLKPIKINDVNDFDLMEKTHKIKLVDNPCPTPTLPESNVTTPSFRGHRPEGQRNIQESTFSLTEELDTDRKSCIRVRNPPGGRSSGFW</sequence>
<dbReference type="Proteomes" id="UP001153636">
    <property type="component" value="Chromosome 2"/>
</dbReference>
<dbReference type="EC" id="3.5.2.2" evidence="8"/>
<dbReference type="InterPro" id="IPR006680">
    <property type="entry name" value="Amidohydro-rel"/>
</dbReference>
<evidence type="ECO:0000256" key="1">
    <source>
        <dbReference type="ARBA" id="ARBA00001947"/>
    </source>
</evidence>
<proteinExistence type="inferred from homology"/>
<dbReference type="GO" id="GO:0004157">
    <property type="term" value="F:dihydropyrimidinase activity"/>
    <property type="evidence" value="ECO:0007669"/>
    <property type="project" value="UniProtKB-EC"/>
</dbReference>
<dbReference type="PANTHER" id="PTHR11647:SF1">
    <property type="entry name" value="COLLAPSIN RESPONSE MEDIATOR PROTEIN"/>
    <property type="match status" value="1"/>
</dbReference>
<comment type="similarity">
    <text evidence="2">Belongs to the metallo-dependent hydrolases superfamily. Hydantoinase/dihydropyrimidinase family.</text>
</comment>
<evidence type="ECO:0000256" key="8">
    <source>
        <dbReference type="ARBA" id="ARBA00039113"/>
    </source>
</evidence>
<dbReference type="SUPFAM" id="SSF51338">
    <property type="entry name" value="Composite domain of metallo-dependent hydrolases"/>
    <property type="match status" value="2"/>
</dbReference>
<dbReference type="GO" id="GO:0006208">
    <property type="term" value="P:pyrimidine nucleobase catabolic process"/>
    <property type="evidence" value="ECO:0007669"/>
    <property type="project" value="TreeGrafter"/>
</dbReference>
<evidence type="ECO:0000256" key="4">
    <source>
        <dbReference type="ARBA" id="ARBA00022723"/>
    </source>
</evidence>
<dbReference type="Gene3D" id="3.20.20.140">
    <property type="entry name" value="Metal-dependent hydrolases"/>
    <property type="match status" value="1"/>
</dbReference>
<evidence type="ECO:0000313" key="12">
    <source>
        <dbReference type="EMBL" id="CAH1105719.1"/>
    </source>
</evidence>
<dbReference type="InterPro" id="IPR032466">
    <property type="entry name" value="Metal_Hydrolase"/>
</dbReference>
<dbReference type="InterPro" id="IPR050378">
    <property type="entry name" value="Metallo-dep_Hydrolases_sf"/>
</dbReference>
<gene>
    <name evidence="12" type="ORF">PSYICH_LOCUS6754</name>
</gene>
<comment type="PTM">
    <text evidence="9">Carbamylation allows a single lysine to coordinate two divalent metal cations.</text>
</comment>
<comment type="subunit">
    <text evidence="3">Homotetramer.</text>
</comment>
<comment type="catalytic activity">
    <reaction evidence="7">
        <text>5,6-dihydrouracil + H2O = 3-(carbamoylamino)propanoate + H(+)</text>
        <dbReference type="Rhea" id="RHEA:16121"/>
        <dbReference type="ChEBI" id="CHEBI:11892"/>
        <dbReference type="ChEBI" id="CHEBI:15377"/>
        <dbReference type="ChEBI" id="CHEBI:15378"/>
        <dbReference type="ChEBI" id="CHEBI:15901"/>
        <dbReference type="EC" id="3.5.2.2"/>
    </reaction>
</comment>
<keyword evidence="6" id="KW-0862">Zinc</keyword>
<evidence type="ECO:0000256" key="6">
    <source>
        <dbReference type="ARBA" id="ARBA00022833"/>
    </source>
</evidence>
<dbReference type="Gene3D" id="2.30.40.10">
    <property type="entry name" value="Urease, subunit C, domain 1"/>
    <property type="match status" value="1"/>
</dbReference>